<keyword evidence="1" id="KW-0472">Membrane</keyword>
<evidence type="ECO:0000313" key="4">
    <source>
        <dbReference type="Proteomes" id="UP000824281"/>
    </source>
</evidence>
<protein>
    <recommendedName>
        <fullName evidence="2">CBU-0592-like domain-containing protein</fullName>
    </recommendedName>
</protein>
<dbReference type="EMBL" id="CP081295">
    <property type="protein sequence ID" value="QZD89792.1"/>
    <property type="molecule type" value="Genomic_DNA"/>
</dbReference>
<accession>A0ABX8ZLE7</accession>
<feature type="transmembrane region" description="Helical" evidence="1">
    <location>
        <begin position="35"/>
        <end position="55"/>
    </location>
</feature>
<sequence>MPGISSFAADIIGFVGSFCIVAAFAYSNMTKQMNLLLFNAVNFIGAALLAISLTVNYNLPTMVLEIVWMGIALFGIFKALRTDRTTTT</sequence>
<gene>
    <name evidence="3" type="ORF">K3148_13495</name>
</gene>
<proteinExistence type="predicted"/>
<reference evidence="3 4" key="1">
    <citation type="submission" date="2021-08" db="EMBL/GenBank/DDBJ databases">
        <title>Comparative Genomics Analysis of the Genus Qipengyuania Reveals Extensive Genetic Diversity and Metabolic Versatility, Including the Description of Fifteen Novel Species.</title>
        <authorList>
            <person name="Liu Y."/>
        </authorList>
    </citation>
    <scope>NUCLEOTIDE SEQUENCE [LARGE SCALE GENOMIC DNA]</scope>
    <source>
        <strain evidence="3 4">1NDH13</strain>
    </source>
</reference>
<dbReference type="InterPro" id="IPR058058">
    <property type="entry name" value="CBU_0592-like"/>
</dbReference>
<dbReference type="RefSeq" id="WP_221425270.1">
    <property type="nucleotide sequence ID" value="NZ_CP081295.1"/>
</dbReference>
<dbReference type="Proteomes" id="UP000824281">
    <property type="component" value="Chromosome"/>
</dbReference>
<dbReference type="NCBIfam" id="NF047864">
    <property type="entry name" value="CBU_0592_membra"/>
    <property type="match status" value="1"/>
</dbReference>
<keyword evidence="1" id="KW-0812">Transmembrane</keyword>
<dbReference type="Pfam" id="PF26604">
    <property type="entry name" value="CBU_0592"/>
    <property type="match status" value="1"/>
</dbReference>
<feature type="domain" description="CBU-0592-like" evidence="2">
    <location>
        <begin position="9"/>
        <end position="81"/>
    </location>
</feature>
<evidence type="ECO:0000259" key="2">
    <source>
        <dbReference type="Pfam" id="PF26604"/>
    </source>
</evidence>
<name>A0ABX8ZLE7_9SPHN</name>
<keyword evidence="1" id="KW-1133">Transmembrane helix</keyword>
<keyword evidence="4" id="KW-1185">Reference proteome</keyword>
<feature type="transmembrane region" description="Helical" evidence="1">
    <location>
        <begin position="61"/>
        <end position="80"/>
    </location>
</feature>
<evidence type="ECO:0000256" key="1">
    <source>
        <dbReference type="SAM" id="Phobius"/>
    </source>
</evidence>
<feature type="transmembrane region" description="Helical" evidence="1">
    <location>
        <begin position="6"/>
        <end position="26"/>
    </location>
</feature>
<evidence type="ECO:0000313" key="3">
    <source>
        <dbReference type="EMBL" id="QZD89792.1"/>
    </source>
</evidence>
<organism evidence="3 4">
    <name type="scientific">Qipengyuania aurantiaca</name>
    <dbReference type="NCBI Taxonomy" id="2867233"/>
    <lineage>
        <taxon>Bacteria</taxon>
        <taxon>Pseudomonadati</taxon>
        <taxon>Pseudomonadota</taxon>
        <taxon>Alphaproteobacteria</taxon>
        <taxon>Sphingomonadales</taxon>
        <taxon>Erythrobacteraceae</taxon>
        <taxon>Qipengyuania</taxon>
    </lineage>
</organism>